<dbReference type="Pfam" id="PF10048">
    <property type="entry name" value="DUF2282"/>
    <property type="match status" value="1"/>
</dbReference>
<reference evidence="2 3" key="1">
    <citation type="submission" date="2023-11" db="EMBL/GenBank/DDBJ databases">
        <title>Draft genome of Azohydromonas lata strain H1 (DSM1123), a polyhydroxyalkanoate producer.</title>
        <authorList>
            <person name="Traversa D."/>
            <person name="D'Addabbo P."/>
            <person name="Pazzani C."/>
            <person name="Manzari C."/>
            <person name="Chiara M."/>
            <person name="Scrascia M."/>
        </authorList>
    </citation>
    <scope>NUCLEOTIDE SEQUENCE [LARGE SCALE GENOMIC DNA]</scope>
    <source>
        <strain evidence="2 3">H1</strain>
    </source>
</reference>
<feature type="signal peptide" evidence="1">
    <location>
        <begin position="1"/>
        <end position="30"/>
    </location>
</feature>
<keyword evidence="3" id="KW-1185">Reference proteome</keyword>
<evidence type="ECO:0000313" key="3">
    <source>
        <dbReference type="Proteomes" id="UP001293718"/>
    </source>
</evidence>
<organism evidence="2 3">
    <name type="scientific">Azohydromonas lata</name>
    <dbReference type="NCBI Taxonomy" id="45677"/>
    <lineage>
        <taxon>Bacteria</taxon>
        <taxon>Pseudomonadati</taxon>
        <taxon>Pseudomonadota</taxon>
        <taxon>Betaproteobacteria</taxon>
        <taxon>Burkholderiales</taxon>
        <taxon>Sphaerotilaceae</taxon>
        <taxon>Azohydromonas</taxon>
    </lineage>
</organism>
<name>A0ABU5IJD6_9BURK</name>
<evidence type="ECO:0000256" key="1">
    <source>
        <dbReference type="SAM" id="SignalP"/>
    </source>
</evidence>
<sequence>MSKQANTLVAASIATLVALGGSLASGPVLAVKGDMEKCAGIVKAGKNDCGTSKSACAGTAAMDRDTEAWILVPKGTCERIAGGMVTDKPENVHGGAAALKDGKKAG</sequence>
<dbReference type="EMBL" id="JAXOJX010000037">
    <property type="protein sequence ID" value="MDZ5459008.1"/>
    <property type="molecule type" value="Genomic_DNA"/>
</dbReference>
<protein>
    <submittedName>
        <fullName evidence="2">DUF2282 domain-containing protein</fullName>
    </submittedName>
</protein>
<gene>
    <name evidence="2" type="ORF">SM757_20730</name>
</gene>
<dbReference type="InterPro" id="IPR018740">
    <property type="entry name" value="DUF2282_membr"/>
</dbReference>
<proteinExistence type="predicted"/>
<evidence type="ECO:0000313" key="2">
    <source>
        <dbReference type="EMBL" id="MDZ5459008.1"/>
    </source>
</evidence>
<comment type="caution">
    <text evidence="2">The sequence shown here is derived from an EMBL/GenBank/DDBJ whole genome shotgun (WGS) entry which is preliminary data.</text>
</comment>
<feature type="chain" id="PRO_5046079857" evidence="1">
    <location>
        <begin position="31"/>
        <end position="106"/>
    </location>
</feature>
<dbReference type="RefSeq" id="WP_322466884.1">
    <property type="nucleotide sequence ID" value="NZ_JAXOJX010000037.1"/>
</dbReference>
<accession>A0ABU5IJD6</accession>
<dbReference type="Proteomes" id="UP001293718">
    <property type="component" value="Unassembled WGS sequence"/>
</dbReference>
<keyword evidence="1" id="KW-0732">Signal</keyword>